<name>X1HPE3_9ZZZZ</name>
<dbReference type="PROSITE" id="PS50005">
    <property type="entry name" value="TPR"/>
    <property type="match status" value="3"/>
</dbReference>
<protein>
    <submittedName>
        <fullName evidence="2">Uncharacterized protein</fullName>
    </submittedName>
</protein>
<feature type="transmembrane region" description="Helical" evidence="1">
    <location>
        <begin position="28"/>
        <end position="47"/>
    </location>
</feature>
<dbReference type="InterPro" id="IPR011717">
    <property type="entry name" value="TPR-4"/>
</dbReference>
<comment type="caution">
    <text evidence="2">The sequence shown here is derived from an EMBL/GenBank/DDBJ whole genome shotgun (WGS) entry which is preliminary data.</text>
</comment>
<proteinExistence type="predicted"/>
<evidence type="ECO:0000256" key="1">
    <source>
        <dbReference type="SAM" id="Phobius"/>
    </source>
</evidence>
<keyword evidence="1" id="KW-0812">Transmembrane</keyword>
<evidence type="ECO:0000313" key="2">
    <source>
        <dbReference type="EMBL" id="GAH47163.1"/>
    </source>
</evidence>
<dbReference type="Pfam" id="PF07721">
    <property type="entry name" value="TPR_4"/>
    <property type="match status" value="1"/>
</dbReference>
<dbReference type="AlphaFoldDB" id="X1HPE3"/>
<feature type="transmembrane region" description="Helical" evidence="1">
    <location>
        <begin position="184"/>
        <end position="205"/>
    </location>
</feature>
<feature type="transmembrane region" description="Helical" evidence="1">
    <location>
        <begin position="100"/>
        <end position="118"/>
    </location>
</feature>
<keyword evidence="1" id="KW-1133">Transmembrane helix</keyword>
<gene>
    <name evidence="2" type="ORF">S03H2_15266</name>
</gene>
<dbReference type="GO" id="GO:0042802">
    <property type="term" value="F:identical protein binding"/>
    <property type="evidence" value="ECO:0007669"/>
    <property type="project" value="InterPro"/>
</dbReference>
<dbReference type="SMART" id="SM00028">
    <property type="entry name" value="TPR"/>
    <property type="match status" value="3"/>
</dbReference>
<dbReference type="InterPro" id="IPR052943">
    <property type="entry name" value="TMTC_O-mannosyl-trnsfr"/>
</dbReference>
<feature type="non-terminal residue" evidence="2">
    <location>
        <position position="358"/>
    </location>
</feature>
<sequence>MVAAPVIVLLYDYIFISRSLKDSVRRRLFFYVVLAASWIIPVTQILLTRKMISVDLQIIDPLKYALTQPGVILYYLKLSIWPSPLVMDYNWPTADSITDVFPAGFVILSMLVLTGWGLIRRRWFGFVGAWFFFILAPSSSFVPTAQNLHVHRMYLSLAAIIVPVVAVGKHLLQKMLAGRLDNRRLGVVGAGFVLVITAILGSLTYERNKAYQSAYALWSDNVENRPESKIAHFNFGLILDEEGKVEQAKAEYEHAIRIDPNYFDVRTNLGIIFANQGNLDRARNEFEHEIRINPNHIEARYNLGNVFLAQGDPVKATAEYEYAIGIQPGRTKSNLEAYINSHINLGAVLTQQGRPDKA</sequence>
<organism evidence="2">
    <name type="scientific">marine sediment metagenome</name>
    <dbReference type="NCBI Taxonomy" id="412755"/>
    <lineage>
        <taxon>unclassified sequences</taxon>
        <taxon>metagenomes</taxon>
        <taxon>ecological metagenomes</taxon>
    </lineage>
</organism>
<reference evidence="2" key="1">
    <citation type="journal article" date="2014" name="Front. Microbiol.">
        <title>High frequency of phylogenetically diverse reductive dehalogenase-homologous genes in deep subseafloor sedimentary metagenomes.</title>
        <authorList>
            <person name="Kawai M."/>
            <person name="Futagami T."/>
            <person name="Toyoda A."/>
            <person name="Takaki Y."/>
            <person name="Nishi S."/>
            <person name="Hori S."/>
            <person name="Arai W."/>
            <person name="Tsubouchi T."/>
            <person name="Morono Y."/>
            <person name="Uchiyama I."/>
            <person name="Ito T."/>
            <person name="Fujiyama A."/>
            <person name="Inagaki F."/>
            <person name="Takami H."/>
        </authorList>
    </citation>
    <scope>NUCLEOTIDE SEQUENCE</scope>
    <source>
        <strain evidence="2">Expedition CK06-06</strain>
    </source>
</reference>
<dbReference type="EMBL" id="BARU01007753">
    <property type="protein sequence ID" value="GAH47163.1"/>
    <property type="molecule type" value="Genomic_DNA"/>
</dbReference>
<accession>X1HPE3</accession>
<dbReference type="PANTHER" id="PTHR44809:SF1">
    <property type="entry name" value="PROTEIN O-MANNOSYL-TRANSFERASE TMTC1"/>
    <property type="match status" value="1"/>
</dbReference>
<feature type="transmembrane region" description="Helical" evidence="1">
    <location>
        <begin position="154"/>
        <end position="172"/>
    </location>
</feature>
<dbReference type="InterPro" id="IPR019734">
    <property type="entry name" value="TPR_rpt"/>
</dbReference>
<feature type="transmembrane region" description="Helical" evidence="1">
    <location>
        <begin position="123"/>
        <end position="142"/>
    </location>
</feature>
<dbReference type="InterPro" id="IPR011990">
    <property type="entry name" value="TPR-like_helical_dom_sf"/>
</dbReference>
<keyword evidence="1" id="KW-0472">Membrane</keyword>
<dbReference type="PANTHER" id="PTHR44809">
    <property type="match status" value="1"/>
</dbReference>
<dbReference type="SUPFAM" id="SSF48452">
    <property type="entry name" value="TPR-like"/>
    <property type="match status" value="1"/>
</dbReference>
<dbReference type="Gene3D" id="1.25.40.10">
    <property type="entry name" value="Tetratricopeptide repeat domain"/>
    <property type="match status" value="1"/>
</dbReference>
<dbReference type="Pfam" id="PF13414">
    <property type="entry name" value="TPR_11"/>
    <property type="match status" value="1"/>
</dbReference>